<dbReference type="KEGG" id="adg:Adeg_1029"/>
<organism evidence="1 2">
    <name type="scientific">Ammonifex degensii (strain DSM 10501 / KC4)</name>
    <dbReference type="NCBI Taxonomy" id="429009"/>
    <lineage>
        <taxon>Bacteria</taxon>
        <taxon>Bacillati</taxon>
        <taxon>Bacillota</taxon>
        <taxon>Clostridia</taxon>
        <taxon>Thermoanaerobacterales</taxon>
        <taxon>Thermoanaerobacteraceae</taxon>
        <taxon>Ammonifex</taxon>
    </lineage>
</organism>
<protein>
    <recommendedName>
        <fullName evidence="3">SEC-C motif domain protein</fullName>
    </recommendedName>
</protein>
<dbReference type="HOGENOM" id="CLU_595460_0_0_9"/>
<gene>
    <name evidence="1" type="ordered locus">Adeg_1029</name>
</gene>
<dbReference type="InterPro" id="IPR058292">
    <property type="entry name" value="DUF7986"/>
</dbReference>
<dbReference type="eggNOG" id="COG3012">
    <property type="taxonomic scope" value="Bacteria"/>
</dbReference>
<dbReference type="AlphaFoldDB" id="C9RD35"/>
<reference evidence="1 2" key="1">
    <citation type="submission" date="2009-10" db="EMBL/GenBank/DDBJ databases">
        <title>Complete sequence of chromosome of Ammonifex degensii KC4.</title>
        <authorList>
            <consortium name="US DOE Joint Genome Institute"/>
            <person name="Kerfeld C."/>
            <person name="Goodner B."/>
            <person name="Huber H."/>
            <person name="Stetter K."/>
            <person name="Lucas S."/>
            <person name="Copeland A."/>
            <person name="Lapidus A."/>
            <person name="Glavina del Rio T."/>
            <person name="Dalin E."/>
            <person name="Tice H."/>
            <person name="Bruce D."/>
            <person name="Goodwin L."/>
            <person name="Pitluck S."/>
            <person name="Saunders E."/>
            <person name="Brettin T."/>
            <person name="Detter J.C."/>
            <person name="Han C."/>
            <person name="Larimer F."/>
            <person name="Land M."/>
            <person name="Hauser L."/>
            <person name="Kyrpides N."/>
            <person name="Ovchinnikova G."/>
            <person name="Richardson P."/>
        </authorList>
    </citation>
    <scope>NUCLEOTIDE SEQUENCE [LARGE SCALE GENOMIC DNA]</scope>
    <source>
        <strain evidence="2">DSM 10501 / KC4</strain>
    </source>
</reference>
<dbReference type="EMBL" id="CP001785">
    <property type="protein sequence ID" value="ACX52162.1"/>
    <property type="molecule type" value="Genomic_DNA"/>
</dbReference>
<evidence type="ECO:0000313" key="2">
    <source>
        <dbReference type="Proteomes" id="UP000002620"/>
    </source>
</evidence>
<dbReference type="STRING" id="429009.Adeg_1029"/>
<accession>C9RD35</accession>
<evidence type="ECO:0000313" key="1">
    <source>
        <dbReference type="EMBL" id="ACX52162.1"/>
    </source>
</evidence>
<proteinExistence type="predicted"/>
<sequence length="410" mass="47109">MKGEYIRVRQGQGGQAAIISREERLFLPCPCGSRLPYIDCCGSRVVKLESLRLSRLARGLKRKLSHFAQHPAFTEAAVWAQHLYLSEIAGSLLSLDEEFVGERCFEWFIFDFPVAGEHTVLDLFLRLYWEELSEEERKLLKSWRRAPNSFYEVKAVGRERILLQDLFNRGKFIARGFARGAELSRGLILYLRLLRVGEEYEFSTAALSLAPETKPVIKAWLSQDYEAYKEARGKKRLPWSTYLRERSHRIMAWASFLSSGRDEKRAEQEGVWGEKLDRLLVQLEEQLLQKATLGLGAWGEEEEREERLEEEQAWARPEYAEVARLVARDLRARGSGPQVGRALALWHRFCAVARPTIRKAAAWVAALVYAVNRLEGNRAVNQQRLADEYGVSVSSVSVKYRLLCRSLGLE</sequence>
<evidence type="ECO:0008006" key="3">
    <source>
        <dbReference type="Google" id="ProtNLM"/>
    </source>
</evidence>
<keyword evidence="2" id="KW-1185">Reference proteome</keyword>
<dbReference type="Pfam" id="PF25948">
    <property type="entry name" value="DUF7986"/>
    <property type="match status" value="1"/>
</dbReference>
<name>C9RD35_AMMDK</name>
<dbReference type="Proteomes" id="UP000002620">
    <property type="component" value="Chromosome"/>
</dbReference>